<dbReference type="GO" id="GO:0005829">
    <property type="term" value="C:cytosol"/>
    <property type="evidence" value="ECO:0007669"/>
    <property type="project" value="TreeGrafter"/>
</dbReference>
<evidence type="ECO:0000256" key="7">
    <source>
        <dbReference type="ARBA" id="ARBA00022801"/>
    </source>
</evidence>
<name>A0A5E4PKA2_9COXI</name>
<evidence type="ECO:0000313" key="15">
    <source>
        <dbReference type="Proteomes" id="UP000324194"/>
    </source>
</evidence>
<evidence type="ECO:0000256" key="4">
    <source>
        <dbReference type="ARBA" id="ARBA00012574"/>
    </source>
</evidence>
<evidence type="ECO:0000256" key="6">
    <source>
        <dbReference type="ARBA" id="ARBA00022723"/>
    </source>
</evidence>
<keyword evidence="6" id="KW-0479">Metal-binding</keyword>
<dbReference type="InterPro" id="IPR000994">
    <property type="entry name" value="Pept_M24"/>
</dbReference>
<dbReference type="InterPro" id="IPR036005">
    <property type="entry name" value="Creatinase/aminopeptidase-like"/>
</dbReference>
<dbReference type="EC" id="3.4.11.9" evidence="4"/>
<dbReference type="RefSeq" id="WP_148340132.1">
    <property type="nucleotide sequence ID" value="NZ_LR699119.1"/>
</dbReference>
<dbReference type="CDD" id="cd01087">
    <property type="entry name" value="Prolidase"/>
    <property type="match status" value="1"/>
</dbReference>
<dbReference type="InterPro" id="IPR001714">
    <property type="entry name" value="Pept_M24_MAP"/>
</dbReference>
<organism evidence="14 15">
    <name type="scientific">Aquicella siphonis</name>
    <dbReference type="NCBI Taxonomy" id="254247"/>
    <lineage>
        <taxon>Bacteria</taxon>
        <taxon>Pseudomonadati</taxon>
        <taxon>Pseudomonadota</taxon>
        <taxon>Gammaproteobacteria</taxon>
        <taxon>Legionellales</taxon>
        <taxon>Coxiellaceae</taxon>
        <taxon>Aquicella</taxon>
    </lineage>
</organism>
<evidence type="ECO:0000256" key="5">
    <source>
        <dbReference type="ARBA" id="ARBA00022670"/>
    </source>
</evidence>
<keyword evidence="15" id="KW-1185">Reference proteome</keyword>
<dbReference type="SMART" id="SM01011">
    <property type="entry name" value="AMP_N"/>
    <property type="match status" value="1"/>
</dbReference>
<dbReference type="GO" id="GO:0030145">
    <property type="term" value="F:manganese ion binding"/>
    <property type="evidence" value="ECO:0007669"/>
    <property type="project" value="InterPro"/>
</dbReference>
<evidence type="ECO:0000256" key="10">
    <source>
        <dbReference type="ARBA" id="ARBA00069363"/>
    </source>
</evidence>
<keyword evidence="14" id="KW-0031">Aminopeptidase</keyword>
<dbReference type="EMBL" id="LR699119">
    <property type="protein sequence ID" value="VVC76847.1"/>
    <property type="molecule type" value="Genomic_DNA"/>
</dbReference>
<dbReference type="Pfam" id="PF05195">
    <property type="entry name" value="AMP_N"/>
    <property type="match status" value="1"/>
</dbReference>
<dbReference type="Gene3D" id="3.40.350.10">
    <property type="entry name" value="Creatinase/prolidase N-terminal domain"/>
    <property type="match status" value="1"/>
</dbReference>
<dbReference type="InterPro" id="IPR052433">
    <property type="entry name" value="X-Pro_dipept-like"/>
</dbReference>
<keyword evidence="8" id="KW-0482">Metalloprotease</keyword>
<dbReference type="AlphaFoldDB" id="A0A5E4PKA2"/>
<evidence type="ECO:0000256" key="9">
    <source>
        <dbReference type="ARBA" id="ARBA00023211"/>
    </source>
</evidence>
<dbReference type="FunFam" id="3.90.230.10:FF:000002">
    <property type="entry name" value="Xaa-Pro aminopeptidase 3"/>
    <property type="match status" value="1"/>
</dbReference>
<evidence type="ECO:0000256" key="11">
    <source>
        <dbReference type="ARBA" id="ARBA00075356"/>
    </source>
</evidence>
<comment type="similarity">
    <text evidence="3">Belongs to the peptidase M24B family.</text>
</comment>
<dbReference type="Gene3D" id="3.90.230.10">
    <property type="entry name" value="Creatinase/methionine aminopeptidase superfamily"/>
    <property type="match status" value="1"/>
</dbReference>
<evidence type="ECO:0000256" key="1">
    <source>
        <dbReference type="ARBA" id="ARBA00001424"/>
    </source>
</evidence>
<dbReference type="OrthoDB" id="9806388at2"/>
<gene>
    <name evidence="14" type="primary">pepP</name>
    <name evidence="14" type="ORF">AQUSIP_21740</name>
</gene>
<protein>
    <recommendedName>
        <fullName evidence="10">Xaa-Pro aminopeptidase</fullName>
        <ecNumber evidence="4">3.4.11.9</ecNumber>
    </recommendedName>
    <alternativeName>
        <fullName evidence="11">Aminopeptidase P II</fullName>
    </alternativeName>
    <alternativeName>
        <fullName evidence="12">X-Pro aminopeptidase</fullName>
    </alternativeName>
</protein>
<sequence>MIKMSEYAKRRKELMRTIGQNGIVILPSAPEVFRNGDATYAYRQNSDFYYLTGFEEPDAVLVLAPKRKEGEYILFNRIRDRDREIWDGPRAGQEGAVKEYLADQAFPYSELALMLPDLMAGRESIHYPLGVNREFDKLLMQCVNKVRSKVRGGLQPPAAFVDIAPSLHEMRLFKSAAEIEIMQKAVDITEKAHVRAMRFCRPGVYEYELEAELLYEFQRNGARFPAYNSIVGAGRNSCILHYINNNQKIADGDLVLIDAGAEYQNYAADITRTFPANGRFTGEQRAIYDLVLSSQLAAIKSIKPGASWTTAQNIIVKILTQGLVDLGILKGNVDNLIERQAYLPFYMHRSGHWLGLDVHDVGMYRVETKWRALQPGMVFTVEPGIYISSDIPGVHKRWHHIGVRIEDNVLVTDKGRDVLSHKIPKTVVEIEAVMAK</sequence>
<dbReference type="PANTHER" id="PTHR43226:SF4">
    <property type="entry name" value="XAA-PRO AMINOPEPTIDASE 3"/>
    <property type="match status" value="1"/>
</dbReference>
<feature type="domain" description="Aminopeptidase P N-terminal" evidence="13">
    <location>
        <begin position="2"/>
        <end position="136"/>
    </location>
</feature>
<comment type="catalytic activity">
    <reaction evidence="1">
        <text>Release of any N-terminal amino acid, including proline, that is linked to proline, even from a dipeptide or tripeptide.</text>
        <dbReference type="EC" id="3.4.11.9"/>
    </reaction>
</comment>
<dbReference type="PANTHER" id="PTHR43226">
    <property type="entry name" value="XAA-PRO AMINOPEPTIDASE 3"/>
    <property type="match status" value="1"/>
</dbReference>
<dbReference type="InterPro" id="IPR029149">
    <property type="entry name" value="Creatin/AminoP/Spt16_N"/>
</dbReference>
<dbReference type="GO" id="GO:0070006">
    <property type="term" value="F:metalloaminopeptidase activity"/>
    <property type="evidence" value="ECO:0007669"/>
    <property type="project" value="InterPro"/>
</dbReference>
<keyword evidence="7" id="KW-0378">Hydrolase</keyword>
<dbReference type="NCBIfam" id="NF008131">
    <property type="entry name" value="PRK10879.1"/>
    <property type="match status" value="1"/>
</dbReference>
<comment type="cofactor">
    <cofactor evidence="2">
        <name>Mn(2+)</name>
        <dbReference type="ChEBI" id="CHEBI:29035"/>
    </cofactor>
</comment>
<dbReference type="SUPFAM" id="SSF53092">
    <property type="entry name" value="Creatinase/prolidase N-terminal domain"/>
    <property type="match status" value="1"/>
</dbReference>
<proteinExistence type="inferred from homology"/>
<reference evidence="14 15" key="1">
    <citation type="submission" date="2019-08" db="EMBL/GenBank/DDBJ databases">
        <authorList>
            <person name="Guy L."/>
        </authorList>
    </citation>
    <scope>NUCLEOTIDE SEQUENCE [LARGE SCALE GENOMIC DNA]</scope>
    <source>
        <strain evidence="14 15">SGT-108</strain>
    </source>
</reference>
<evidence type="ECO:0000256" key="2">
    <source>
        <dbReference type="ARBA" id="ARBA00001936"/>
    </source>
</evidence>
<evidence type="ECO:0000259" key="13">
    <source>
        <dbReference type="SMART" id="SM01011"/>
    </source>
</evidence>
<accession>A0A5E4PKA2</accession>
<evidence type="ECO:0000256" key="3">
    <source>
        <dbReference type="ARBA" id="ARBA00008766"/>
    </source>
</evidence>
<dbReference type="SUPFAM" id="SSF55920">
    <property type="entry name" value="Creatinase/aminopeptidase"/>
    <property type="match status" value="1"/>
</dbReference>
<dbReference type="GO" id="GO:0006508">
    <property type="term" value="P:proteolysis"/>
    <property type="evidence" value="ECO:0007669"/>
    <property type="project" value="UniProtKB-KW"/>
</dbReference>
<dbReference type="KEGG" id="asip:AQUSIP_21740"/>
<dbReference type="InterPro" id="IPR007865">
    <property type="entry name" value="Aminopep_P_N"/>
</dbReference>
<evidence type="ECO:0000256" key="12">
    <source>
        <dbReference type="ARBA" id="ARBA00081411"/>
    </source>
</evidence>
<evidence type="ECO:0000256" key="8">
    <source>
        <dbReference type="ARBA" id="ARBA00023049"/>
    </source>
</evidence>
<keyword evidence="9" id="KW-0464">Manganese</keyword>
<dbReference type="Pfam" id="PF00557">
    <property type="entry name" value="Peptidase_M24"/>
    <property type="match status" value="1"/>
</dbReference>
<keyword evidence="5" id="KW-0645">Protease</keyword>
<dbReference type="Proteomes" id="UP000324194">
    <property type="component" value="Chromosome 1"/>
</dbReference>
<dbReference type="PRINTS" id="PR00599">
    <property type="entry name" value="MAPEPTIDASE"/>
</dbReference>
<evidence type="ECO:0000313" key="14">
    <source>
        <dbReference type="EMBL" id="VVC76847.1"/>
    </source>
</evidence>